<dbReference type="OrthoDB" id="689242at2759"/>
<comment type="caution">
    <text evidence="1">The sequence shown here is derived from an EMBL/GenBank/DDBJ whole genome shotgun (WGS) entry which is preliminary data.</text>
</comment>
<dbReference type="PANTHER" id="PTHR33181:SF19">
    <property type="entry name" value="OS04G0658200 PROTEIN"/>
    <property type="match status" value="1"/>
</dbReference>
<gene>
    <name evidence="2" type="ORF">HPP92_016817</name>
    <name evidence="1" type="ORF">HPP92_017402</name>
</gene>
<name>A0A835QKT6_VANPL</name>
<evidence type="ECO:0000313" key="3">
    <source>
        <dbReference type="Proteomes" id="UP000636800"/>
    </source>
</evidence>
<accession>A0A835QKT6</accession>
<dbReference type="Proteomes" id="UP000636800">
    <property type="component" value="Unassembled WGS sequence"/>
</dbReference>
<evidence type="ECO:0000313" key="2">
    <source>
        <dbReference type="EMBL" id="KAG0472271.1"/>
    </source>
</evidence>
<evidence type="ECO:0000313" key="4">
    <source>
        <dbReference type="Proteomes" id="UP000639772"/>
    </source>
</evidence>
<dbReference type="EMBL" id="JADCNM010000008">
    <property type="protein sequence ID" value="KAG0472271.1"/>
    <property type="molecule type" value="Genomic_DNA"/>
</dbReference>
<proteinExistence type="predicted"/>
<dbReference type="PANTHER" id="PTHR33181">
    <property type="entry name" value="OS01G0778500 PROTEIN"/>
    <property type="match status" value="1"/>
</dbReference>
<organism evidence="1 3">
    <name type="scientific">Vanilla planifolia</name>
    <name type="common">Vanilla</name>
    <dbReference type="NCBI Taxonomy" id="51239"/>
    <lineage>
        <taxon>Eukaryota</taxon>
        <taxon>Viridiplantae</taxon>
        <taxon>Streptophyta</taxon>
        <taxon>Embryophyta</taxon>
        <taxon>Tracheophyta</taxon>
        <taxon>Spermatophyta</taxon>
        <taxon>Magnoliopsida</taxon>
        <taxon>Liliopsida</taxon>
        <taxon>Asparagales</taxon>
        <taxon>Orchidaceae</taxon>
        <taxon>Vanilloideae</taxon>
        <taxon>Vanilleae</taxon>
        <taxon>Vanilla</taxon>
    </lineage>
</organism>
<dbReference type="Proteomes" id="UP000639772">
    <property type="component" value="Unassembled WGS sequence"/>
</dbReference>
<evidence type="ECO:0000313" key="1">
    <source>
        <dbReference type="EMBL" id="KAG0470702.1"/>
    </source>
</evidence>
<sequence>MKWWRRMVRKPSVPTVAKETTKNEGDGILKLHEDVQTCEYGDILVMWEMLQSAQYEGAQEEKLKPADR</sequence>
<keyword evidence="3" id="KW-1185">Reference proteome</keyword>
<reference evidence="3 4" key="1">
    <citation type="journal article" date="2020" name="Nat. Food">
        <title>A phased Vanilla planifolia genome enables genetic improvement of flavour and production.</title>
        <authorList>
            <person name="Hasing T."/>
            <person name="Tang H."/>
            <person name="Brym M."/>
            <person name="Khazi F."/>
            <person name="Huang T."/>
            <person name="Chambers A.H."/>
        </authorList>
    </citation>
    <scope>NUCLEOTIDE SEQUENCE [LARGE SCALE GENOMIC DNA]</scope>
    <source>
        <tissue evidence="1">Leaf</tissue>
    </source>
</reference>
<dbReference type="AlphaFoldDB" id="A0A835QKT6"/>
<protein>
    <submittedName>
        <fullName evidence="1">Uncharacterized protein</fullName>
    </submittedName>
</protein>
<dbReference type="EMBL" id="JADCNL010000008">
    <property type="protein sequence ID" value="KAG0470702.1"/>
    <property type="molecule type" value="Genomic_DNA"/>
</dbReference>